<dbReference type="InterPro" id="IPR018201">
    <property type="entry name" value="Ketoacyl_synth_AS"/>
</dbReference>
<dbReference type="InterPro" id="IPR020841">
    <property type="entry name" value="PKS_Beta-ketoAc_synthase_dom"/>
</dbReference>
<dbReference type="SUPFAM" id="SSF53901">
    <property type="entry name" value="Thiolase-like"/>
    <property type="match status" value="1"/>
</dbReference>
<evidence type="ECO:0000256" key="3">
    <source>
        <dbReference type="ARBA" id="ARBA00022679"/>
    </source>
</evidence>
<accession>A0ABW4XJ04</accession>
<dbReference type="Pfam" id="PF02801">
    <property type="entry name" value="Ketoacyl-synt_C"/>
    <property type="match status" value="1"/>
</dbReference>
<keyword evidence="7" id="KW-1185">Reference proteome</keyword>
<dbReference type="InterPro" id="IPR014031">
    <property type="entry name" value="Ketoacyl_synth_C"/>
</dbReference>
<evidence type="ECO:0000313" key="7">
    <source>
        <dbReference type="Proteomes" id="UP001597380"/>
    </source>
</evidence>
<dbReference type="Proteomes" id="UP001597380">
    <property type="component" value="Unassembled WGS sequence"/>
</dbReference>
<dbReference type="Pfam" id="PF00109">
    <property type="entry name" value="ketoacyl-synt"/>
    <property type="match status" value="1"/>
</dbReference>
<reference evidence="7" key="1">
    <citation type="journal article" date="2019" name="Int. J. Syst. Evol. Microbiol.">
        <title>The Global Catalogue of Microorganisms (GCM) 10K type strain sequencing project: providing services to taxonomists for standard genome sequencing and annotation.</title>
        <authorList>
            <consortium name="The Broad Institute Genomics Platform"/>
            <consortium name="The Broad Institute Genome Sequencing Center for Infectious Disease"/>
            <person name="Wu L."/>
            <person name="Ma J."/>
        </authorList>
    </citation>
    <scope>NUCLEOTIDE SEQUENCE [LARGE SCALE GENOMIC DNA]</scope>
    <source>
        <strain evidence="7">CGMCC 1.10992</strain>
    </source>
</reference>
<dbReference type="EMBL" id="JBHUHT010000004">
    <property type="protein sequence ID" value="MFD2094631.1"/>
    <property type="molecule type" value="Genomic_DNA"/>
</dbReference>
<dbReference type="NCBIfam" id="NF006618">
    <property type="entry name" value="PRK09185.1"/>
    <property type="match status" value="1"/>
</dbReference>
<keyword evidence="3 4" id="KW-0808">Transferase</keyword>
<dbReference type="InterPro" id="IPR000794">
    <property type="entry name" value="Beta-ketoacyl_synthase"/>
</dbReference>
<feature type="domain" description="Ketosynthase family 3 (KS3)" evidence="5">
    <location>
        <begin position="1"/>
        <end position="392"/>
    </location>
</feature>
<dbReference type="Gene3D" id="3.40.47.10">
    <property type="match status" value="2"/>
</dbReference>
<protein>
    <submittedName>
        <fullName evidence="6">Beta-ketoacyl-[acyl-carrier-protein] synthase family protein</fullName>
    </submittedName>
</protein>
<comment type="pathway">
    <text evidence="1">Lipid metabolism; fatty acid biosynthesis.</text>
</comment>
<comment type="similarity">
    <text evidence="2 4">Belongs to the thiolase-like superfamily. Beta-ketoacyl-ACP synthases family.</text>
</comment>
<sequence length="394" mass="41528">MSEKLYINAMGVTCPLGDSPEKISQRLFSGDRSALQPSDQLISGRQTYLGRVSVELSQLPRVLADYECRNSRLLFHSYQQIADKVTELKRRYGASRIGVVLGSSTAGIAEGEQALIEVAEQGKFPESYHYLKQELGSVAEFIAKAAGVKGPVYTVSTACSSSGKVLASAWRLVQADLCDVVICGGGDSLCELTVNGFDALESVSTELGNPFSVNRSGINIGEASALFVVSKEPAPLALLGVGESSDAYHISAPEPSGAGAERAIMAALEQARLAPEQIGYLNLHGTGTPKNDEMESRVVNRVFGVELPCSSTKALTGHTLGAAGALELAFCCLTLDVSNTAGLLPPHVWDGESDPGLAQINLASPESRLTKVICMTNNFAFGGSNVSLIVGREA</sequence>
<proteinExistence type="inferred from homology"/>
<organism evidence="6 7">
    <name type="scientific">Corallincola platygyrae</name>
    <dbReference type="NCBI Taxonomy" id="1193278"/>
    <lineage>
        <taxon>Bacteria</taxon>
        <taxon>Pseudomonadati</taxon>
        <taxon>Pseudomonadota</taxon>
        <taxon>Gammaproteobacteria</taxon>
        <taxon>Alteromonadales</taxon>
        <taxon>Psychromonadaceae</taxon>
        <taxon>Corallincola</taxon>
    </lineage>
</organism>
<evidence type="ECO:0000256" key="2">
    <source>
        <dbReference type="ARBA" id="ARBA00008467"/>
    </source>
</evidence>
<dbReference type="PANTHER" id="PTHR11712:SF320">
    <property type="entry name" value="BETA-KETOACYL SYNTHASE"/>
    <property type="match status" value="1"/>
</dbReference>
<dbReference type="PROSITE" id="PS52004">
    <property type="entry name" value="KS3_2"/>
    <property type="match status" value="1"/>
</dbReference>
<dbReference type="PANTHER" id="PTHR11712">
    <property type="entry name" value="POLYKETIDE SYNTHASE-RELATED"/>
    <property type="match status" value="1"/>
</dbReference>
<gene>
    <name evidence="6" type="ORF">ACFSJ3_01420</name>
</gene>
<name>A0ABW4XJ04_9GAMM</name>
<evidence type="ECO:0000259" key="5">
    <source>
        <dbReference type="PROSITE" id="PS52004"/>
    </source>
</evidence>
<dbReference type="SMART" id="SM00825">
    <property type="entry name" value="PKS_KS"/>
    <property type="match status" value="1"/>
</dbReference>
<comment type="caution">
    <text evidence="6">The sequence shown here is derived from an EMBL/GenBank/DDBJ whole genome shotgun (WGS) entry which is preliminary data.</text>
</comment>
<evidence type="ECO:0000313" key="6">
    <source>
        <dbReference type="EMBL" id="MFD2094631.1"/>
    </source>
</evidence>
<dbReference type="CDD" id="cd00834">
    <property type="entry name" value="KAS_I_II"/>
    <property type="match status" value="1"/>
</dbReference>
<evidence type="ECO:0000256" key="4">
    <source>
        <dbReference type="RuleBase" id="RU003694"/>
    </source>
</evidence>
<dbReference type="RefSeq" id="WP_345338796.1">
    <property type="nucleotide sequence ID" value="NZ_BAABLI010000007.1"/>
</dbReference>
<dbReference type="InterPro" id="IPR014030">
    <property type="entry name" value="Ketoacyl_synth_N"/>
</dbReference>
<evidence type="ECO:0000256" key="1">
    <source>
        <dbReference type="ARBA" id="ARBA00005194"/>
    </source>
</evidence>
<dbReference type="InterPro" id="IPR016039">
    <property type="entry name" value="Thiolase-like"/>
</dbReference>
<dbReference type="PROSITE" id="PS00606">
    <property type="entry name" value="KS3_1"/>
    <property type="match status" value="1"/>
</dbReference>